<comment type="caution">
    <text evidence="3">The sequence shown here is derived from an EMBL/GenBank/DDBJ whole genome shotgun (WGS) entry which is preliminary data.</text>
</comment>
<feature type="transmembrane region" description="Helical" evidence="1">
    <location>
        <begin position="23"/>
        <end position="41"/>
    </location>
</feature>
<dbReference type="Gene3D" id="3.30.70.270">
    <property type="match status" value="1"/>
</dbReference>
<feature type="transmembrane region" description="Helical" evidence="1">
    <location>
        <begin position="286"/>
        <end position="303"/>
    </location>
</feature>
<proteinExistence type="predicted"/>
<protein>
    <recommendedName>
        <fullName evidence="2">GGDEF domain-containing protein</fullName>
    </recommendedName>
</protein>
<dbReference type="InterPro" id="IPR029787">
    <property type="entry name" value="Nucleotide_cyclase"/>
</dbReference>
<keyword evidence="1" id="KW-0472">Membrane</keyword>
<dbReference type="PROSITE" id="PS50887">
    <property type="entry name" value="GGDEF"/>
    <property type="match status" value="1"/>
</dbReference>
<feature type="transmembrane region" description="Helical" evidence="1">
    <location>
        <begin position="260"/>
        <end position="280"/>
    </location>
</feature>
<dbReference type="CDD" id="cd01949">
    <property type="entry name" value="GGDEF"/>
    <property type="match status" value="1"/>
</dbReference>
<feature type="transmembrane region" description="Helical" evidence="1">
    <location>
        <begin position="105"/>
        <end position="125"/>
    </location>
</feature>
<dbReference type="InterPro" id="IPR000160">
    <property type="entry name" value="GGDEF_dom"/>
</dbReference>
<feature type="transmembrane region" description="Helical" evidence="1">
    <location>
        <begin position="226"/>
        <end position="248"/>
    </location>
</feature>
<dbReference type="Pfam" id="PF00990">
    <property type="entry name" value="GGDEF"/>
    <property type="match status" value="1"/>
</dbReference>
<dbReference type="PANTHER" id="PTHR46663:SF2">
    <property type="entry name" value="GGDEF DOMAIN-CONTAINING PROTEIN"/>
    <property type="match status" value="1"/>
</dbReference>
<keyword evidence="1" id="KW-1133">Transmembrane helix</keyword>
<feature type="transmembrane region" description="Helical" evidence="1">
    <location>
        <begin position="47"/>
        <end position="67"/>
    </location>
</feature>
<organism evidence="3">
    <name type="scientific">freshwater metagenome</name>
    <dbReference type="NCBI Taxonomy" id="449393"/>
    <lineage>
        <taxon>unclassified sequences</taxon>
        <taxon>metagenomes</taxon>
        <taxon>ecological metagenomes</taxon>
    </lineage>
</organism>
<feature type="domain" description="GGDEF" evidence="2">
    <location>
        <begin position="346"/>
        <end position="466"/>
    </location>
</feature>
<dbReference type="EMBL" id="JNSK01000053">
    <property type="protein sequence ID" value="KGA16972.1"/>
    <property type="molecule type" value="Genomic_DNA"/>
</dbReference>
<evidence type="ECO:0000313" key="3">
    <source>
        <dbReference type="EMBL" id="KGA16972.1"/>
    </source>
</evidence>
<sequence length="466" mass="50864">LWLPLCQIASAGARVSWVRTYPITRYGALGVFSLHVALRFILDGRHIWLDLILYNLVALLALLALFASPAHNDPLAIAFLACAMGSWIIGSILSSYGQFFIAPTAINYLSNIAYTLFYPFALLAIPRIMSKRKKIAVVEILDAAIFGLGLSSIATALILSQVISAEGGQGFFELFFPICDLAIAITLGITSITQRLNMRFFILALGFTIYLAFDYLFLWMSAQNRYTFGTVFDNGWVLGIILISLSLWYPPAHSQQNFSIHPAFIALSIFISPTLLAMMALRPGIFPSYIVFPTIATLFLAFIRMTVSLRQAHDLGDEKTLARTDELTGLPNRRRLIAELGTFSKVEGALMLLDLNGFKQVNDQCGHGAGDQVLIQVAARFARVLPESALLARLGGDEFGVLLNGTSHSTLEIVQALKACVSYPFLIEGKNISVGVSIGHVSNSEGGDLLAKADAAMYVAKRSLTL</sequence>
<dbReference type="SUPFAM" id="SSF55073">
    <property type="entry name" value="Nucleotide cyclase"/>
    <property type="match status" value="1"/>
</dbReference>
<gene>
    <name evidence="3" type="ORF">GM50_13100</name>
</gene>
<feature type="transmembrane region" description="Helical" evidence="1">
    <location>
        <begin position="200"/>
        <end position="220"/>
    </location>
</feature>
<accession>A0A094Q0V9</accession>
<evidence type="ECO:0000259" key="2">
    <source>
        <dbReference type="PROSITE" id="PS50887"/>
    </source>
</evidence>
<feature type="transmembrane region" description="Helical" evidence="1">
    <location>
        <begin position="74"/>
        <end position="93"/>
    </location>
</feature>
<evidence type="ECO:0000256" key="1">
    <source>
        <dbReference type="SAM" id="Phobius"/>
    </source>
</evidence>
<dbReference type="SMART" id="SM00267">
    <property type="entry name" value="GGDEF"/>
    <property type="match status" value="1"/>
</dbReference>
<feature type="transmembrane region" description="Helical" evidence="1">
    <location>
        <begin position="137"/>
        <end position="162"/>
    </location>
</feature>
<dbReference type="InterPro" id="IPR043128">
    <property type="entry name" value="Rev_trsase/Diguanyl_cyclase"/>
</dbReference>
<dbReference type="PANTHER" id="PTHR46663">
    <property type="entry name" value="DIGUANYLATE CYCLASE DGCT-RELATED"/>
    <property type="match status" value="1"/>
</dbReference>
<keyword evidence="1" id="KW-0812">Transmembrane</keyword>
<dbReference type="AlphaFoldDB" id="A0A094Q0V9"/>
<reference evidence="3" key="1">
    <citation type="submission" date="2014-05" db="EMBL/GenBank/DDBJ databases">
        <title>Key roles for freshwater Actinobacteria revealed by deep metagenomic sequencing.</title>
        <authorList>
            <person name="Ghai R."/>
            <person name="Mizuno C.M."/>
            <person name="Picazo A."/>
            <person name="Camacho A."/>
            <person name="Rodriguez-Valera F."/>
        </authorList>
    </citation>
    <scope>NUCLEOTIDE SEQUENCE</scope>
</reference>
<dbReference type="InterPro" id="IPR052163">
    <property type="entry name" value="DGC-Regulatory_Protein"/>
</dbReference>
<feature type="non-terminal residue" evidence="3">
    <location>
        <position position="1"/>
    </location>
</feature>
<feature type="transmembrane region" description="Helical" evidence="1">
    <location>
        <begin position="174"/>
        <end position="193"/>
    </location>
</feature>
<dbReference type="NCBIfam" id="TIGR00254">
    <property type="entry name" value="GGDEF"/>
    <property type="match status" value="1"/>
</dbReference>
<name>A0A094Q0V9_9ZZZZ</name>